<evidence type="ECO:0000313" key="6">
    <source>
        <dbReference type="EMBL" id="GAL28198.1"/>
    </source>
</evidence>
<comment type="caution">
    <text evidence="6">The sequence shown here is derived from an EMBL/GenBank/DDBJ whole genome shotgun (WGS) entry which is preliminary data.</text>
</comment>
<evidence type="ECO:0000259" key="4">
    <source>
        <dbReference type="Pfam" id="PF00370"/>
    </source>
</evidence>
<dbReference type="InterPro" id="IPR018484">
    <property type="entry name" value="FGGY_N"/>
</dbReference>
<proteinExistence type="inferred from homology"/>
<comment type="similarity">
    <text evidence="1">Belongs to the FGGY kinase family.</text>
</comment>
<dbReference type="InterPro" id="IPR043129">
    <property type="entry name" value="ATPase_NBD"/>
</dbReference>
<gene>
    <name evidence="6" type="ORF">JCM19239_5458</name>
</gene>
<keyword evidence="2 6" id="KW-0808">Transferase</keyword>
<dbReference type="PANTHER" id="PTHR43095">
    <property type="entry name" value="SUGAR KINASE"/>
    <property type="match status" value="1"/>
</dbReference>
<evidence type="ECO:0000313" key="7">
    <source>
        <dbReference type="Proteomes" id="UP000029223"/>
    </source>
</evidence>
<dbReference type="Pfam" id="PF02782">
    <property type="entry name" value="FGGY_C"/>
    <property type="match status" value="1"/>
</dbReference>
<dbReference type="PANTHER" id="PTHR43095:SF5">
    <property type="entry name" value="XYLULOSE KINASE"/>
    <property type="match status" value="1"/>
</dbReference>
<evidence type="ECO:0000256" key="1">
    <source>
        <dbReference type="ARBA" id="ARBA00009156"/>
    </source>
</evidence>
<keyword evidence="7" id="KW-1185">Reference proteome</keyword>
<dbReference type="InterPro" id="IPR050406">
    <property type="entry name" value="FGGY_Carb_Kinase"/>
</dbReference>
<reference evidence="7" key="1">
    <citation type="submission" date="2014-09" db="EMBL/GenBank/DDBJ databases">
        <title>Vibrio variabilis JCM 19239. (C206) whole genome shotgun sequence.</title>
        <authorList>
            <person name="Sawabe T."/>
            <person name="Meirelles P."/>
            <person name="Nakanishi M."/>
            <person name="Sayaka M."/>
            <person name="Hattori M."/>
            <person name="Ohkuma M."/>
        </authorList>
    </citation>
    <scope>NUCLEOTIDE SEQUENCE [LARGE SCALE GENOMIC DNA]</scope>
    <source>
        <strain evidence="7">JCM 19239</strain>
    </source>
</reference>
<keyword evidence="3" id="KW-0418">Kinase</keyword>
<dbReference type="Pfam" id="PF00370">
    <property type="entry name" value="FGGY_N"/>
    <property type="match status" value="1"/>
</dbReference>
<dbReference type="GO" id="GO:0008737">
    <property type="term" value="F:L-fuculokinase activity"/>
    <property type="evidence" value="ECO:0007669"/>
    <property type="project" value="UniProtKB-EC"/>
</dbReference>
<feature type="domain" description="Carbohydrate kinase FGGY C-terminal" evidence="5">
    <location>
        <begin position="101"/>
        <end position="251"/>
    </location>
</feature>
<reference evidence="7" key="2">
    <citation type="submission" date="2014-09" db="EMBL/GenBank/DDBJ databases">
        <authorList>
            <consortium name="NBRP consortium"/>
            <person name="Sawabe T."/>
            <person name="Meirelles P."/>
            <person name="Nakanishi M."/>
            <person name="Sayaka M."/>
            <person name="Hattori M."/>
            <person name="Ohkuma M."/>
        </authorList>
    </citation>
    <scope>NUCLEOTIDE SEQUENCE [LARGE SCALE GENOMIC DNA]</scope>
    <source>
        <strain evidence="7">JCM 19239</strain>
    </source>
</reference>
<evidence type="ECO:0000256" key="3">
    <source>
        <dbReference type="ARBA" id="ARBA00022777"/>
    </source>
</evidence>
<accession>A0ABQ0JHG3</accession>
<name>A0ABQ0JHG3_9VIBR</name>
<dbReference type="Proteomes" id="UP000029223">
    <property type="component" value="Unassembled WGS sequence"/>
</dbReference>
<evidence type="ECO:0000259" key="5">
    <source>
        <dbReference type="Pfam" id="PF02782"/>
    </source>
</evidence>
<dbReference type="InterPro" id="IPR018485">
    <property type="entry name" value="FGGY_C"/>
</dbReference>
<dbReference type="EMBL" id="BBMS01000039">
    <property type="protein sequence ID" value="GAL28198.1"/>
    <property type="molecule type" value="Genomic_DNA"/>
</dbReference>
<protein>
    <submittedName>
        <fullName evidence="6">L-fuculokinase</fullName>
        <ecNumber evidence="6">2.7.1.51</ecNumber>
    </submittedName>
</protein>
<dbReference type="Gene3D" id="3.30.420.40">
    <property type="match status" value="2"/>
</dbReference>
<feature type="domain" description="Carbohydrate kinase FGGY N-terminal" evidence="4">
    <location>
        <begin position="1"/>
        <end position="92"/>
    </location>
</feature>
<sequence>MFISSMITHKLTGKMSTDYTMAGTSMLTKLESCDWNEQALSYLGLSSSYFPSLVMAGDLIGTTIPQVNADLGLESGIPVISTGHDTQFALIGSGAEKDQAFLSSGTWEILMARSQRPSLDLQALTRGVTVELDSQVGVFNPATQWLSSAVVEWSADKFYTVEKLNGDLYSVMIDEARVAGAGAGGVRFNVDLSAVEFGEAQGSIDGLSIHTSRGQIMRAVFEGLSRTLKERFDYLNMLCPLQDGPVVVVGGHKEQALESTARKCFTTAFTYRGTSGGDCNRSRNVWLCRSWPLSQFSCCSIENEARAHSHLSRRS</sequence>
<dbReference type="EC" id="2.7.1.51" evidence="6"/>
<evidence type="ECO:0000256" key="2">
    <source>
        <dbReference type="ARBA" id="ARBA00022679"/>
    </source>
</evidence>
<organism evidence="6 7">
    <name type="scientific">Vibrio variabilis</name>
    <dbReference type="NCBI Taxonomy" id="990271"/>
    <lineage>
        <taxon>Bacteria</taxon>
        <taxon>Pseudomonadati</taxon>
        <taxon>Pseudomonadota</taxon>
        <taxon>Gammaproteobacteria</taxon>
        <taxon>Vibrionales</taxon>
        <taxon>Vibrionaceae</taxon>
        <taxon>Vibrio</taxon>
    </lineage>
</organism>
<dbReference type="SUPFAM" id="SSF53067">
    <property type="entry name" value="Actin-like ATPase domain"/>
    <property type="match status" value="2"/>
</dbReference>